<dbReference type="SUPFAM" id="SSF81301">
    <property type="entry name" value="Nucleotidyltransferase"/>
    <property type="match status" value="1"/>
</dbReference>
<dbReference type="InterPro" id="IPR002646">
    <property type="entry name" value="PolA_pol_head_dom"/>
</dbReference>
<keyword evidence="6 11" id="KW-0547">Nucleotide-binding</keyword>
<comment type="catalytic activity">
    <reaction evidence="11">
        <text>a tRNA with a 3' CCA end + 2 CTP + ATP = a tRNA with a 3' CCACCA end + 3 diphosphate</text>
        <dbReference type="Rhea" id="RHEA:76235"/>
        <dbReference type="Rhea" id="RHEA-COMP:10468"/>
        <dbReference type="Rhea" id="RHEA-COMP:18655"/>
        <dbReference type="ChEBI" id="CHEBI:30616"/>
        <dbReference type="ChEBI" id="CHEBI:33019"/>
        <dbReference type="ChEBI" id="CHEBI:37563"/>
        <dbReference type="ChEBI" id="CHEBI:83071"/>
        <dbReference type="ChEBI" id="CHEBI:195187"/>
    </reaction>
</comment>
<dbReference type="InterPro" id="IPR050124">
    <property type="entry name" value="tRNA_CCA-adding_enzyme"/>
</dbReference>
<dbReference type="EC" id="2.7.7.72" evidence="11"/>
<evidence type="ECO:0000256" key="4">
    <source>
        <dbReference type="ARBA" id="ARBA00022695"/>
    </source>
</evidence>
<feature type="binding site" evidence="11">
    <location>
        <position position="23"/>
    </location>
    <ligand>
        <name>Mg(2+)</name>
        <dbReference type="ChEBI" id="CHEBI:18420"/>
    </ligand>
</feature>
<dbReference type="EMBL" id="CP061275">
    <property type="protein sequence ID" value="QNS01809.1"/>
    <property type="molecule type" value="Genomic_DNA"/>
</dbReference>
<keyword evidence="3 11" id="KW-0819">tRNA processing</keyword>
<dbReference type="InterPro" id="IPR012006">
    <property type="entry name" value="CCA_bact"/>
</dbReference>
<dbReference type="Proteomes" id="UP000516346">
    <property type="component" value="Chromosome"/>
</dbReference>
<gene>
    <name evidence="11" type="primary">cca</name>
    <name evidence="14" type="ORF">ICW73_02425</name>
</gene>
<dbReference type="GO" id="GO:0042245">
    <property type="term" value="P:RNA repair"/>
    <property type="evidence" value="ECO:0007669"/>
    <property type="project" value="UniProtKB-KW"/>
</dbReference>
<feature type="binding site" evidence="11">
    <location>
        <position position="11"/>
    </location>
    <ligand>
        <name>ATP</name>
        <dbReference type="ChEBI" id="CHEBI:30616"/>
    </ligand>
</feature>
<evidence type="ECO:0000259" key="12">
    <source>
        <dbReference type="Pfam" id="PF01743"/>
    </source>
</evidence>
<evidence type="ECO:0000256" key="6">
    <source>
        <dbReference type="ARBA" id="ARBA00022741"/>
    </source>
</evidence>
<evidence type="ECO:0000256" key="5">
    <source>
        <dbReference type="ARBA" id="ARBA00022723"/>
    </source>
</evidence>
<comment type="miscellaneous">
    <text evidence="11">A single active site specifically recognizes both ATP and CTP and is responsible for their addition.</text>
</comment>
<comment type="similarity">
    <text evidence="11">Belongs to the tRNA nucleotidyltransferase/poly(A) polymerase family. Bacterial CCA-adding enzyme type 2 subfamily.</text>
</comment>
<protein>
    <recommendedName>
        <fullName evidence="11">CCA-adding enzyme</fullName>
        <ecNumber evidence="11">2.7.7.72</ecNumber>
    </recommendedName>
    <alternativeName>
        <fullName evidence="11">CCA tRNA nucleotidyltransferase</fullName>
    </alternativeName>
    <alternativeName>
        <fullName evidence="11">tRNA CCA-pyrophosphorylase</fullName>
    </alternativeName>
    <alternativeName>
        <fullName evidence="11">tRNA adenylyl-/cytidylyl- transferase</fullName>
    </alternativeName>
    <alternativeName>
        <fullName evidence="11">tRNA nucleotidyltransferase</fullName>
    </alternativeName>
    <alternativeName>
        <fullName evidence="11">tRNA-NT</fullName>
    </alternativeName>
</protein>
<dbReference type="GO" id="GO:0000049">
    <property type="term" value="F:tRNA binding"/>
    <property type="evidence" value="ECO:0007669"/>
    <property type="project" value="UniProtKB-UniRule"/>
</dbReference>
<evidence type="ECO:0000256" key="3">
    <source>
        <dbReference type="ARBA" id="ARBA00022694"/>
    </source>
</evidence>
<accession>A0A7H1AZA4</accession>
<comment type="function">
    <text evidence="11">Catalyzes the addition and repair of the essential 3'-terminal CCA sequence in tRNAs without using a nucleic acid template. Adds these three nucleotides in the order of C, C, and A to the tRNA nucleotide-73, using CTP and ATP as substrates and producing inorganic pyrophosphate. tRNA 3'-terminal CCA addition is required both for tRNA processing and repair. Also involved in tRNA surveillance by mediating tandem CCA addition to generate a CCACCA at the 3' terminus of unstable tRNAs. While stable tRNAs receive only 3'-terminal CCA, unstable tRNAs are marked with CCACCA and rapidly degraded.</text>
</comment>
<feature type="binding site" evidence="11">
    <location>
        <position position="91"/>
    </location>
    <ligand>
        <name>CTP</name>
        <dbReference type="ChEBI" id="CHEBI:37563"/>
    </ligand>
</feature>
<dbReference type="GO" id="GO:0000287">
    <property type="term" value="F:magnesium ion binding"/>
    <property type="evidence" value="ECO:0007669"/>
    <property type="project" value="UniProtKB-UniRule"/>
</dbReference>
<evidence type="ECO:0000313" key="14">
    <source>
        <dbReference type="EMBL" id="QNS01809.1"/>
    </source>
</evidence>
<feature type="binding site" evidence="11">
    <location>
        <position position="11"/>
    </location>
    <ligand>
        <name>CTP</name>
        <dbReference type="ChEBI" id="CHEBI:37563"/>
    </ligand>
</feature>
<dbReference type="Pfam" id="PF01743">
    <property type="entry name" value="PolyA_pol"/>
    <property type="match status" value="1"/>
</dbReference>
<feature type="binding site" evidence="11">
    <location>
        <position position="140"/>
    </location>
    <ligand>
        <name>CTP</name>
        <dbReference type="ChEBI" id="CHEBI:37563"/>
    </ligand>
</feature>
<dbReference type="SUPFAM" id="SSF81891">
    <property type="entry name" value="Poly A polymerase C-terminal region-like"/>
    <property type="match status" value="1"/>
</dbReference>
<keyword evidence="2 11" id="KW-0808">Transferase</keyword>
<feature type="binding site" evidence="11">
    <location>
        <position position="137"/>
    </location>
    <ligand>
        <name>CTP</name>
        <dbReference type="ChEBI" id="CHEBI:37563"/>
    </ligand>
</feature>
<evidence type="ECO:0000256" key="10">
    <source>
        <dbReference type="ARBA" id="ARBA00022884"/>
    </source>
</evidence>
<feature type="binding site" evidence="11">
    <location>
        <position position="137"/>
    </location>
    <ligand>
        <name>ATP</name>
        <dbReference type="ChEBI" id="CHEBI:30616"/>
    </ligand>
</feature>
<comment type="cofactor">
    <cofactor evidence="1 11">
        <name>Mg(2+)</name>
        <dbReference type="ChEBI" id="CHEBI:18420"/>
    </cofactor>
</comment>
<keyword evidence="5 11" id="KW-0479">Metal-binding</keyword>
<organism evidence="14 15">
    <name type="scientific">Buchnera aphidicola</name>
    <name type="common">Pentalonia nigronervosa</name>
    <dbReference type="NCBI Taxonomy" id="1309793"/>
    <lineage>
        <taxon>Bacteria</taxon>
        <taxon>Pseudomonadati</taxon>
        <taxon>Pseudomonadota</taxon>
        <taxon>Gammaproteobacteria</taxon>
        <taxon>Enterobacterales</taxon>
        <taxon>Erwiniaceae</taxon>
        <taxon>Buchnera</taxon>
    </lineage>
</organism>
<evidence type="ECO:0000256" key="11">
    <source>
        <dbReference type="HAMAP-Rule" id="MF_01262"/>
    </source>
</evidence>
<feature type="domain" description="tRNA nucleotidyltransferase/poly(A) polymerase RNA and SrmB- binding" evidence="13">
    <location>
        <begin position="149"/>
        <end position="211"/>
    </location>
</feature>
<evidence type="ECO:0000259" key="13">
    <source>
        <dbReference type="Pfam" id="PF12627"/>
    </source>
</evidence>
<evidence type="ECO:0000256" key="1">
    <source>
        <dbReference type="ARBA" id="ARBA00001946"/>
    </source>
</evidence>
<keyword evidence="8 11" id="KW-0067">ATP-binding</keyword>
<dbReference type="InterPro" id="IPR043519">
    <property type="entry name" value="NT_sf"/>
</dbReference>
<dbReference type="Gene3D" id="1.10.3090.10">
    <property type="entry name" value="cca-adding enzyme, domain 2"/>
    <property type="match status" value="1"/>
</dbReference>
<evidence type="ECO:0000256" key="2">
    <source>
        <dbReference type="ARBA" id="ARBA00022679"/>
    </source>
</evidence>
<dbReference type="Pfam" id="PF12627">
    <property type="entry name" value="PolyA_pol_RNAbd"/>
    <property type="match status" value="1"/>
</dbReference>
<comment type="catalytic activity">
    <reaction evidence="11">
        <text>a tRNA precursor + 2 CTP + ATP = a tRNA with a 3' CCA end + 3 diphosphate</text>
        <dbReference type="Rhea" id="RHEA:14433"/>
        <dbReference type="Rhea" id="RHEA-COMP:10465"/>
        <dbReference type="Rhea" id="RHEA-COMP:10468"/>
        <dbReference type="ChEBI" id="CHEBI:30616"/>
        <dbReference type="ChEBI" id="CHEBI:33019"/>
        <dbReference type="ChEBI" id="CHEBI:37563"/>
        <dbReference type="ChEBI" id="CHEBI:74896"/>
        <dbReference type="ChEBI" id="CHEBI:83071"/>
        <dbReference type="EC" id="2.7.7.72"/>
    </reaction>
</comment>
<feature type="binding site" evidence="11">
    <location>
        <position position="21"/>
    </location>
    <ligand>
        <name>Mg(2+)</name>
        <dbReference type="ChEBI" id="CHEBI:18420"/>
    </ligand>
</feature>
<evidence type="ECO:0000313" key="15">
    <source>
        <dbReference type="Proteomes" id="UP000516346"/>
    </source>
</evidence>
<evidence type="ECO:0000256" key="9">
    <source>
        <dbReference type="ARBA" id="ARBA00022842"/>
    </source>
</evidence>
<dbReference type="NCBIfam" id="NF009813">
    <property type="entry name" value="PRK13298.1"/>
    <property type="match status" value="1"/>
</dbReference>
<evidence type="ECO:0000256" key="8">
    <source>
        <dbReference type="ARBA" id="ARBA00022840"/>
    </source>
</evidence>
<sequence>MKIYLVGGAVRDALLNLPVKDRDWVIVGGTKEMLLKNNFHPVGKDFPVFLHPITREEYALARKERKSGTGHTNFNVYYDATVTLEEDLIRRDLTINAIAQDKYGNYIDPYQGKKDIKLRIIRHVSKSFIEDPLRVLRTARFAASLMHLGFEIARETMELMCIIVKKKELSYLTVNRIWNETEKALKTSNPQVYFQVLYECKALQLLFPEIHFIYDQKTFFNYAVCTCLKNTMLISMGLSKISYLTEDVDIRFSYLCQFLFFKKIYYRSFSTCYDIVLSSFIKNLCVRFNVPLYIQEIAVLNAGFFYFLKTLVYQSSKNIVYLFSKIDAWRKPDRVKKLAFLSNFNYSKNIKYRDFCLRSNTFLEKSFLVLQNISITTILKKGFKGKEIKDELNRLRIRKLELWRTKNYKKY</sequence>
<evidence type="ECO:0000256" key="7">
    <source>
        <dbReference type="ARBA" id="ARBA00022800"/>
    </source>
</evidence>
<proteinExistence type="inferred from homology"/>
<feature type="binding site" evidence="11">
    <location>
        <position position="91"/>
    </location>
    <ligand>
        <name>ATP</name>
        <dbReference type="ChEBI" id="CHEBI:30616"/>
    </ligand>
</feature>
<dbReference type="HAMAP" id="MF_01262">
    <property type="entry name" value="CCA_bact_type2"/>
    <property type="match status" value="1"/>
</dbReference>
<keyword evidence="7 11" id="KW-0692">RNA repair</keyword>
<feature type="binding site" evidence="11">
    <location>
        <position position="8"/>
    </location>
    <ligand>
        <name>CTP</name>
        <dbReference type="ChEBI" id="CHEBI:37563"/>
    </ligand>
</feature>
<dbReference type="AlphaFoldDB" id="A0A7H1AZA4"/>
<dbReference type="GO" id="GO:0005524">
    <property type="term" value="F:ATP binding"/>
    <property type="evidence" value="ECO:0007669"/>
    <property type="project" value="UniProtKB-UniRule"/>
</dbReference>
<feature type="domain" description="Poly A polymerase head" evidence="12">
    <location>
        <begin position="3"/>
        <end position="122"/>
    </location>
</feature>
<dbReference type="CDD" id="cd05398">
    <property type="entry name" value="NT_ClassII-CCAase"/>
    <property type="match status" value="1"/>
</dbReference>
<keyword evidence="9 11" id="KW-0460">Magnesium</keyword>
<feature type="binding site" evidence="11">
    <location>
        <position position="8"/>
    </location>
    <ligand>
        <name>ATP</name>
        <dbReference type="ChEBI" id="CHEBI:30616"/>
    </ligand>
</feature>
<dbReference type="GO" id="GO:0001680">
    <property type="term" value="P:tRNA 3'-terminal CCA addition"/>
    <property type="evidence" value="ECO:0007669"/>
    <property type="project" value="UniProtKB-UniRule"/>
</dbReference>
<dbReference type="GO" id="GO:0004810">
    <property type="term" value="F:CCA tRNA nucleotidyltransferase activity"/>
    <property type="evidence" value="ECO:0007669"/>
    <property type="project" value="UniProtKB-UniRule"/>
</dbReference>
<keyword evidence="4 11" id="KW-0548">Nucleotidyltransferase</keyword>
<dbReference type="PIRSF" id="PIRSF000813">
    <property type="entry name" value="CCA_bact"/>
    <property type="match status" value="1"/>
</dbReference>
<reference evidence="14 15" key="1">
    <citation type="submission" date="2020-09" db="EMBL/GenBank/DDBJ databases">
        <title>Genome sequence of the banana aphid, Pentalonia nigronervosa Coquerel (Hemiptera: Aphididae) and its symbionts.</title>
        <authorList>
            <person name="Mathers T.C."/>
            <person name="Mugford S.T."/>
            <person name="Hogenhout S.A."/>
            <person name="Tripathi L."/>
        </authorList>
    </citation>
    <scope>NUCLEOTIDE SEQUENCE [LARGE SCALE GENOMIC DNA]</scope>
    <source>
        <strain evidence="14">Ba4</strain>
    </source>
</reference>
<dbReference type="InterPro" id="IPR032828">
    <property type="entry name" value="PolyA_RNA-bd"/>
</dbReference>
<dbReference type="PANTHER" id="PTHR47545:SF1">
    <property type="entry name" value="MULTIFUNCTIONAL CCA PROTEIN"/>
    <property type="match status" value="1"/>
</dbReference>
<name>A0A7H1AZA4_9GAMM</name>
<dbReference type="PANTHER" id="PTHR47545">
    <property type="entry name" value="MULTIFUNCTIONAL CCA PROTEIN"/>
    <property type="match status" value="1"/>
</dbReference>
<feature type="binding site" evidence="11">
    <location>
        <position position="140"/>
    </location>
    <ligand>
        <name>ATP</name>
        <dbReference type="ChEBI" id="CHEBI:30616"/>
    </ligand>
</feature>
<keyword evidence="10 11" id="KW-0694">RNA-binding</keyword>
<dbReference type="Gene3D" id="3.30.460.10">
    <property type="entry name" value="Beta Polymerase, domain 2"/>
    <property type="match status" value="1"/>
</dbReference>